<dbReference type="CDD" id="cd10538">
    <property type="entry name" value="SET_SETDB-like"/>
    <property type="match status" value="1"/>
</dbReference>
<dbReference type="PANTHER" id="PTHR46450">
    <property type="entry name" value="INACTIVE HISTONE-LYSINE N-METHYLTRANSFERASE SUVR1-RELATED"/>
    <property type="match status" value="1"/>
</dbReference>
<sequence length="859" mass="95487">MATRAKARAAIQAMKELGIPETKTKPVLKKLLNLFEKNWDLIEEENYRLLADSIFEDEDMEAAEKEKKKKKATAVTDQREALAQEVQTRDEVERPLKRLRLKHQGQASPSHGQSSPSSGTGALKIPKPEPGEPEAFPIQRVQSMTTSPQCNAGNRRAESQPVSPQLLVKNKGKQPISPQNMGAKESVTPGGTQRDKRASQVLQFKEPKVEPGVVPAGKNKQEQPDTTALIKPKDEPFTDDMLSLEPLAVVLPERSHPEAQLNSSNPVDSQDGKLPDNGTKTVNGADKDIGTLPLVTTEDNRLKEADVAQIGPANIDIASSSQGEVKLCLSCITGPYLRELQAPDIEAILKKVEDNCIRTYKVMNSEFSVTKILKELCEGILERGMNADGVTQERASPQDSQVIDDKGHCSVSSLNGYINAESFDNVVATSDIGATDVSSSNPQSDSNGQKMSLQHDKNATDIHCAEGDLNNVKDMSMRSLVVVQQPHQLLDPDDLRCLYDMTDITRGEEEIKVSLEKSSCGSLPFFHYIAQNVVSHNARVVFSLAQIGDQNCCISCDGDCLSSSPPCNCAQREGESPYTSDGLVREEFLDECILMIQNPQKHNLMYCRECPLERLKNEDMLDPCKGHLKRKFIKECWTKCGCNKFCGNRVVQGGIRCNLQVFWTPEGKGWGVRTLEDLPKGSFVCEYVGEILTNTELRNRNLRRSSGNHSYSVVLDADWGPRALMEEEVLCLDATFYGNVARFINHRCSDANLIEIPVEVETPTHHYYHVALFTARKIDAFEELTWGSYDVAPRLPPPIMGPVVEGTRMVKISYVTLQDYGVDFDDNEHHIKAFRCLCGSKFCRNMKRSSRSRSSLTLR</sequence>
<evidence type="ECO:0000259" key="4">
    <source>
        <dbReference type="PROSITE" id="PS50280"/>
    </source>
</evidence>
<proteinExistence type="predicted"/>
<dbReference type="GO" id="GO:0042054">
    <property type="term" value="F:histone methyltransferase activity"/>
    <property type="evidence" value="ECO:0007669"/>
    <property type="project" value="InterPro"/>
</dbReference>
<keyword evidence="2" id="KW-0158">Chromosome</keyword>
<feature type="region of interest" description="Disordered" evidence="3">
    <location>
        <begin position="66"/>
        <end position="199"/>
    </location>
</feature>
<evidence type="ECO:0000256" key="1">
    <source>
        <dbReference type="ARBA" id="ARBA00004286"/>
    </source>
</evidence>
<dbReference type="Pfam" id="PF10440">
    <property type="entry name" value="WIYLD"/>
    <property type="match status" value="1"/>
</dbReference>
<dbReference type="AlphaFoldDB" id="A0A9Q1KJH7"/>
<dbReference type="InterPro" id="IPR025776">
    <property type="entry name" value="SUVR4/1/2"/>
</dbReference>
<dbReference type="Pfam" id="PF05033">
    <property type="entry name" value="Pre-SET"/>
    <property type="match status" value="1"/>
</dbReference>
<dbReference type="GO" id="GO:0005694">
    <property type="term" value="C:chromosome"/>
    <property type="evidence" value="ECO:0007669"/>
    <property type="project" value="UniProtKB-SubCell"/>
</dbReference>
<feature type="compositionally biased region" description="Basic and acidic residues" evidence="3">
    <location>
        <begin position="77"/>
        <end position="96"/>
    </location>
</feature>
<comment type="subcellular location">
    <subcellularLocation>
        <location evidence="1">Chromosome</location>
    </subcellularLocation>
</comment>
<name>A0A9Q1KJH7_9CARY</name>
<feature type="compositionally biased region" description="Low complexity" evidence="3">
    <location>
        <begin position="104"/>
        <end position="119"/>
    </location>
</feature>
<dbReference type="InterPro" id="IPR001214">
    <property type="entry name" value="SET_dom"/>
</dbReference>
<dbReference type="Pfam" id="PF00856">
    <property type="entry name" value="SET"/>
    <property type="match status" value="1"/>
</dbReference>
<organism evidence="5 6">
    <name type="scientific">Carnegiea gigantea</name>
    <dbReference type="NCBI Taxonomy" id="171969"/>
    <lineage>
        <taxon>Eukaryota</taxon>
        <taxon>Viridiplantae</taxon>
        <taxon>Streptophyta</taxon>
        <taxon>Embryophyta</taxon>
        <taxon>Tracheophyta</taxon>
        <taxon>Spermatophyta</taxon>
        <taxon>Magnoliopsida</taxon>
        <taxon>eudicotyledons</taxon>
        <taxon>Gunneridae</taxon>
        <taxon>Pentapetalae</taxon>
        <taxon>Caryophyllales</taxon>
        <taxon>Cactineae</taxon>
        <taxon>Cactaceae</taxon>
        <taxon>Cactoideae</taxon>
        <taxon>Echinocereeae</taxon>
        <taxon>Carnegiea</taxon>
    </lineage>
</organism>
<dbReference type="OrthoDB" id="308383at2759"/>
<evidence type="ECO:0000256" key="3">
    <source>
        <dbReference type="SAM" id="MobiDB-lite"/>
    </source>
</evidence>
<evidence type="ECO:0000313" key="6">
    <source>
        <dbReference type="Proteomes" id="UP001153076"/>
    </source>
</evidence>
<dbReference type="Gene3D" id="1.10.8.850">
    <property type="entry name" value="Histone-lysine N methyltransferase , C-terminal domain-like"/>
    <property type="match status" value="1"/>
</dbReference>
<dbReference type="PANTHER" id="PTHR46450:SF1">
    <property type="entry name" value="INACTIVE HISTONE-LYSINE N-METHYLTRANSFERASE SUVR1-RELATED"/>
    <property type="match status" value="1"/>
</dbReference>
<reference evidence="5" key="1">
    <citation type="submission" date="2022-04" db="EMBL/GenBank/DDBJ databases">
        <title>Carnegiea gigantea Genome sequencing and assembly v2.</title>
        <authorList>
            <person name="Copetti D."/>
            <person name="Sanderson M.J."/>
            <person name="Burquez A."/>
            <person name="Wojciechowski M.F."/>
        </authorList>
    </citation>
    <scope>NUCLEOTIDE SEQUENCE</scope>
    <source>
        <strain evidence="5">SGP5-SGP5p</strain>
        <tissue evidence="5">Aerial part</tissue>
    </source>
</reference>
<feature type="compositionally biased region" description="Polar residues" evidence="3">
    <location>
        <begin position="436"/>
        <end position="452"/>
    </location>
</feature>
<dbReference type="InterPro" id="IPR007728">
    <property type="entry name" value="Pre-SET_dom"/>
</dbReference>
<dbReference type="SMART" id="SM00317">
    <property type="entry name" value="SET"/>
    <property type="match status" value="1"/>
</dbReference>
<dbReference type="InterPro" id="IPR018848">
    <property type="entry name" value="WIYLD_domain"/>
</dbReference>
<feature type="region of interest" description="Disordered" evidence="3">
    <location>
        <begin position="256"/>
        <end position="286"/>
    </location>
</feature>
<comment type="caution">
    <text evidence="5">The sequence shown here is derived from an EMBL/GenBank/DDBJ whole genome shotgun (WGS) entry which is preliminary data.</text>
</comment>
<feature type="domain" description="SET" evidence="4">
    <location>
        <begin position="657"/>
        <end position="789"/>
    </location>
</feature>
<dbReference type="Proteomes" id="UP001153076">
    <property type="component" value="Unassembled WGS sequence"/>
</dbReference>
<dbReference type="PROSITE" id="PS51580">
    <property type="entry name" value="SAM_MT43_3"/>
    <property type="match status" value="1"/>
</dbReference>
<dbReference type="Gene3D" id="2.170.270.10">
    <property type="entry name" value="SET domain"/>
    <property type="match status" value="1"/>
</dbReference>
<dbReference type="GO" id="GO:0005634">
    <property type="term" value="C:nucleus"/>
    <property type="evidence" value="ECO:0007669"/>
    <property type="project" value="InterPro"/>
</dbReference>
<dbReference type="PROSITE" id="PS50280">
    <property type="entry name" value="SET"/>
    <property type="match status" value="1"/>
</dbReference>
<feature type="region of interest" description="Disordered" evidence="3">
    <location>
        <begin position="434"/>
        <end position="454"/>
    </location>
</feature>
<dbReference type="InterPro" id="IPR043017">
    <property type="entry name" value="WIYLD_dom_sf"/>
</dbReference>
<keyword evidence="6" id="KW-1185">Reference proteome</keyword>
<gene>
    <name evidence="5" type="ORF">Cgig2_020819</name>
</gene>
<dbReference type="SMART" id="SM00468">
    <property type="entry name" value="PreSET"/>
    <property type="match status" value="1"/>
</dbReference>
<dbReference type="SUPFAM" id="SSF82199">
    <property type="entry name" value="SET domain"/>
    <property type="match status" value="1"/>
</dbReference>
<dbReference type="GO" id="GO:0008270">
    <property type="term" value="F:zinc ion binding"/>
    <property type="evidence" value="ECO:0007669"/>
    <property type="project" value="InterPro"/>
</dbReference>
<accession>A0A9Q1KJH7</accession>
<dbReference type="InterPro" id="IPR046341">
    <property type="entry name" value="SET_dom_sf"/>
</dbReference>
<protein>
    <recommendedName>
        <fullName evidence="4">SET domain-containing protein</fullName>
    </recommendedName>
</protein>
<evidence type="ECO:0000256" key="2">
    <source>
        <dbReference type="ARBA" id="ARBA00022454"/>
    </source>
</evidence>
<dbReference type="EMBL" id="JAKOGI010000109">
    <property type="protein sequence ID" value="KAJ8443973.1"/>
    <property type="molecule type" value="Genomic_DNA"/>
</dbReference>
<evidence type="ECO:0000313" key="5">
    <source>
        <dbReference type="EMBL" id="KAJ8443973.1"/>
    </source>
</evidence>
<feature type="compositionally biased region" description="Polar residues" evidence="3">
    <location>
        <begin position="140"/>
        <end position="152"/>
    </location>
</feature>